<reference evidence="2 3" key="1">
    <citation type="submission" date="2023-01" db="EMBL/GenBank/DDBJ databases">
        <title>Novel species of the genus Asticcacaulis isolated from rivers.</title>
        <authorList>
            <person name="Lu H."/>
        </authorList>
    </citation>
    <scope>NUCLEOTIDE SEQUENCE [LARGE SCALE GENOMIC DNA]</scope>
    <source>
        <strain evidence="2 3">DXS10W</strain>
    </source>
</reference>
<feature type="signal peptide" evidence="1">
    <location>
        <begin position="1"/>
        <end position="29"/>
    </location>
</feature>
<comment type="caution">
    <text evidence="2">The sequence shown here is derived from an EMBL/GenBank/DDBJ whole genome shotgun (WGS) entry which is preliminary data.</text>
</comment>
<evidence type="ECO:0000256" key="1">
    <source>
        <dbReference type="SAM" id="SignalP"/>
    </source>
</evidence>
<name>A0ABT5II35_9CAUL</name>
<protein>
    <recommendedName>
        <fullName evidence="4">DUF4142 domain-containing protein</fullName>
    </recommendedName>
</protein>
<proteinExistence type="predicted"/>
<evidence type="ECO:0000313" key="2">
    <source>
        <dbReference type="EMBL" id="MDC7695622.1"/>
    </source>
</evidence>
<organism evidence="2 3">
    <name type="scientific">Asticcacaulis currens</name>
    <dbReference type="NCBI Taxonomy" id="2984210"/>
    <lineage>
        <taxon>Bacteria</taxon>
        <taxon>Pseudomonadati</taxon>
        <taxon>Pseudomonadota</taxon>
        <taxon>Alphaproteobacteria</taxon>
        <taxon>Caulobacterales</taxon>
        <taxon>Caulobacteraceae</taxon>
        <taxon>Asticcacaulis</taxon>
    </lineage>
</organism>
<evidence type="ECO:0008006" key="4">
    <source>
        <dbReference type="Google" id="ProtNLM"/>
    </source>
</evidence>
<feature type="chain" id="PRO_5045250153" description="DUF4142 domain-containing protein" evidence="1">
    <location>
        <begin position="30"/>
        <end position="233"/>
    </location>
</feature>
<accession>A0ABT5II35</accession>
<keyword evidence="3" id="KW-1185">Reference proteome</keyword>
<dbReference type="Proteomes" id="UP001216595">
    <property type="component" value="Unassembled WGS sequence"/>
</dbReference>
<sequence>MSYMRVLTSGLLIAGTVLCAQGLSPAAVAQTTAMTTPGQKPSAQPVVPPSLQGSFVTPEAPLAPKIELDPTLIGMAPRLEGTAAATVSPEDKAAAARKSRRIALYKQLMDTNGTSKNVHMIMANTKAAVRLVILERKGAKSLSPADELKFNQIADRVLKEAEVSIIDQIAAAQSANFTEEEILTLISANSGPVAAKYNASKFANPDANAQQIQSYMVEAVIKIIKTFKEAISG</sequence>
<gene>
    <name evidence="2" type="ORF">PQU94_15195</name>
</gene>
<dbReference type="RefSeq" id="WP_272742281.1">
    <property type="nucleotide sequence ID" value="NZ_JAQQKW010000010.1"/>
</dbReference>
<evidence type="ECO:0000313" key="3">
    <source>
        <dbReference type="Proteomes" id="UP001216595"/>
    </source>
</evidence>
<dbReference type="EMBL" id="JAQQKW010000010">
    <property type="protein sequence ID" value="MDC7695622.1"/>
    <property type="molecule type" value="Genomic_DNA"/>
</dbReference>
<keyword evidence="1" id="KW-0732">Signal</keyword>